<reference evidence="1 2" key="1">
    <citation type="journal article" date="2023" name="Mol. Ecol. Resour.">
        <title>Chromosome-level genome assembly of a triploid poplar Populus alba 'Berolinensis'.</title>
        <authorList>
            <person name="Chen S."/>
            <person name="Yu Y."/>
            <person name="Wang X."/>
            <person name="Wang S."/>
            <person name="Zhang T."/>
            <person name="Zhou Y."/>
            <person name="He R."/>
            <person name="Meng N."/>
            <person name="Wang Y."/>
            <person name="Liu W."/>
            <person name="Liu Z."/>
            <person name="Liu J."/>
            <person name="Guo Q."/>
            <person name="Huang H."/>
            <person name="Sederoff R.R."/>
            <person name="Wang G."/>
            <person name="Qu G."/>
            <person name="Chen S."/>
        </authorList>
    </citation>
    <scope>NUCLEOTIDE SEQUENCE [LARGE SCALE GENOMIC DNA]</scope>
    <source>
        <strain evidence="1">SC-2020</strain>
    </source>
</reference>
<accession>A0AAD6R4N4</accession>
<gene>
    <name evidence="1" type="ORF">NC653_012255</name>
</gene>
<comment type="caution">
    <text evidence="1">The sequence shown here is derived from an EMBL/GenBank/DDBJ whole genome shotgun (WGS) entry which is preliminary data.</text>
</comment>
<dbReference type="AlphaFoldDB" id="A0AAD6R4N4"/>
<dbReference type="EMBL" id="JAQIZT010000004">
    <property type="protein sequence ID" value="KAJ7002129.1"/>
    <property type="molecule type" value="Genomic_DNA"/>
</dbReference>
<protein>
    <submittedName>
        <fullName evidence="1">Uncharacterized protein</fullName>
    </submittedName>
</protein>
<keyword evidence="2" id="KW-1185">Reference proteome</keyword>
<sequence length="34" mass="3722">MHHLRGFTFISADCTIGGYNPPDCFHALVSLPGF</sequence>
<dbReference type="Proteomes" id="UP001164929">
    <property type="component" value="Chromosome 4"/>
</dbReference>
<organism evidence="1 2">
    <name type="scientific">Populus alba x Populus x berolinensis</name>
    <dbReference type="NCBI Taxonomy" id="444605"/>
    <lineage>
        <taxon>Eukaryota</taxon>
        <taxon>Viridiplantae</taxon>
        <taxon>Streptophyta</taxon>
        <taxon>Embryophyta</taxon>
        <taxon>Tracheophyta</taxon>
        <taxon>Spermatophyta</taxon>
        <taxon>Magnoliopsida</taxon>
        <taxon>eudicotyledons</taxon>
        <taxon>Gunneridae</taxon>
        <taxon>Pentapetalae</taxon>
        <taxon>rosids</taxon>
        <taxon>fabids</taxon>
        <taxon>Malpighiales</taxon>
        <taxon>Salicaceae</taxon>
        <taxon>Saliceae</taxon>
        <taxon>Populus</taxon>
    </lineage>
</organism>
<proteinExistence type="predicted"/>
<name>A0AAD6R4N4_9ROSI</name>
<evidence type="ECO:0000313" key="1">
    <source>
        <dbReference type="EMBL" id="KAJ7002129.1"/>
    </source>
</evidence>
<evidence type="ECO:0000313" key="2">
    <source>
        <dbReference type="Proteomes" id="UP001164929"/>
    </source>
</evidence>